<accession>A0ABQ5CZS7</accession>
<gene>
    <name evidence="2" type="ORF">Tco_0922192</name>
</gene>
<name>A0ABQ5CZS7_9ASTR</name>
<protein>
    <recommendedName>
        <fullName evidence="4">Reverse transcriptase domain-containing protein</fullName>
    </recommendedName>
</protein>
<feature type="compositionally biased region" description="Low complexity" evidence="1">
    <location>
        <begin position="50"/>
        <end position="59"/>
    </location>
</feature>
<feature type="compositionally biased region" description="Low complexity" evidence="1">
    <location>
        <begin position="30"/>
        <end position="43"/>
    </location>
</feature>
<evidence type="ECO:0000313" key="3">
    <source>
        <dbReference type="Proteomes" id="UP001151760"/>
    </source>
</evidence>
<evidence type="ECO:0008006" key="4">
    <source>
        <dbReference type="Google" id="ProtNLM"/>
    </source>
</evidence>
<feature type="compositionally biased region" description="Pro residues" evidence="1">
    <location>
        <begin position="66"/>
        <end position="79"/>
    </location>
</feature>
<reference evidence="2" key="2">
    <citation type="submission" date="2022-01" db="EMBL/GenBank/DDBJ databases">
        <authorList>
            <person name="Yamashiro T."/>
            <person name="Shiraishi A."/>
            <person name="Satake H."/>
            <person name="Nakayama K."/>
        </authorList>
    </citation>
    <scope>NUCLEOTIDE SEQUENCE</scope>
</reference>
<evidence type="ECO:0000313" key="2">
    <source>
        <dbReference type="EMBL" id="GJT31773.1"/>
    </source>
</evidence>
<dbReference type="EMBL" id="BQNB010014735">
    <property type="protein sequence ID" value="GJT31773.1"/>
    <property type="molecule type" value="Genomic_DNA"/>
</dbReference>
<proteinExistence type="predicted"/>
<sequence length="510" mass="56997">MASTRASISKASKRPKINIIPPKQFAPNAPSKTPSTKDTSSSSIDYIPKSPTSSTSLSPNGYLNPPTSPPPRVSPPPPTQENASMDITLTLSPITPLDVQFNTPSPSPPIVGHPIPWNLLEAHGDSCLRTIDQLVGGKLRDLNAEESWALLEDLALYDNKSWNDLRDFAKPVKAIALPQDVPSTSDRRLIKLENQVQRLMEAHLALTQPTQVRKKITTPCEIYSGPHDTQYCMEDTKQAFVEYASSCTDEAGEGLVSEFMASQDARLSKFEANFKRQQGEMTNKIDTVLKAITDQIAGTLPSDTVKNPKLGTHPVSLGNISSNPHPQPDPLASIATEQVRKLNSMLESLGLVPQSSNTKFVCTKEEDGEVMFIKIIRDNDEPQNKSLNEGKKYKKNHTLKLGLEYLDGMDDEGEVTADENLVIPLEEIQLDDKLHFIEEPVEIMDREVKQLKQSRIPIVKVRWNSRRGPEFTWEREDFFMKKYPHLFPSKKRGRGDNRAPGRRSLKEGRM</sequence>
<keyword evidence="3" id="KW-1185">Reference proteome</keyword>
<dbReference type="PANTHER" id="PTHR46148">
    <property type="entry name" value="CHROMO DOMAIN-CONTAINING PROTEIN"/>
    <property type="match status" value="1"/>
</dbReference>
<evidence type="ECO:0000256" key="1">
    <source>
        <dbReference type="SAM" id="MobiDB-lite"/>
    </source>
</evidence>
<dbReference type="PANTHER" id="PTHR46148:SF59">
    <property type="entry name" value="NUCLEOTIDYLTRANSFERASE, RIBONUCLEASE H"/>
    <property type="match status" value="1"/>
</dbReference>
<feature type="region of interest" description="Disordered" evidence="1">
    <location>
        <begin position="488"/>
        <end position="510"/>
    </location>
</feature>
<reference evidence="2" key="1">
    <citation type="journal article" date="2022" name="Int. J. Mol. Sci.">
        <title>Draft Genome of Tanacetum Coccineum: Genomic Comparison of Closely Related Tanacetum-Family Plants.</title>
        <authorList>
            <person name="Yamashiro T."/>
            <person name="Shiraishi A."/>
            <person name="Nakayama K."/>
            <person name="Satake H."/>
        </authorList>
    </citation>
    <scope>NUCLEOTIDE SEQUENCE</scope>
</reference>
<dbReference type="Proteomes" id="UP001151760">
    <property type="component" value="Unassembled WGS sequence"/>
</dbReference>
<organism evidence="2 3">
    <name type="scientific">Tanacetum coccineum</name>
    <dbReference type="NCBI Taxonomy" id="301880"/>
    <lineage>
        <taxon>Eukaryota</taxon>
        <taxon>Viridiplantae</taxon>
        <taxon>Streptophyta</taxon>
        <taxon>Embryophyta</taxon>
        <taxon>Tracheophyta</taxon>
        <taxon>Spermatophyta</taxon>
        <taxon>Magnoliopsida</taxon>
        <taxon>eudicotyledons</taxon>
        <taxon>Gunneridae</taxon>
        <taxon>Pentapetalae</taxon>
        <taxon>asterids</taxon>
        <taxon>campanulids</taxon>
        <taxon>Asterales</taxon>
        <taxon>Asteraceae</taxon>
        <taxon>Asteroideae</taxon>
        <taxon>Anthemideae</taxon>
        <taxon>Anthemidinae</taxon>
        <taxon>Tanacetum</taxon>
    </lineage>
</organism>
<feature type="compositionally biased region" description="Basic and acidic residues" evidence="1">
    <location>
        <begin position="494"/>
        <end position="510"/>
    </location>
</feature>
<feature type="region of interest" description="Disordered" evidence="1">
    <location>
        <begin position="1"/>
        <end position="83"/>
    </location>
</feature>
<comment type="caution">
    <text evidence="2">The sequence shown here is derived from an EMBL/GenBank/DDBJ whole genome shotgun (WGS) entry which is preliminary data.</text>
</comment>
<feature type="compositionally biased region" description="Polar residues" evidence="1">
    <location>
        <begin position="1"/>
        <end position="10"/>
    </location>
</feature>